<feature type="region of interest" description="Disordered" evidence="1">
    <location>
        <begin position="33"/>
        <end position="81"/>
    </location>
</feature>
<reference evidence="2 3" key="1">
    <citation type="submission" date="2016-02" db="EMBL/GenBank/DDBJ databases">
        <title>Complete genome sequence and transcriptome regulation of the pentose utilising yeast Sugiyamaella lignohabitans.</title>
        <authorList>
            <person name="Bellasio M."/>
            <person name="Peymann A."/>
            <person name="Valli M."/>
            <person name="Sipitzky M."/>
            <person name="Graf A."/>
            <person name="Sauer M."/>
            <person name="Marx H."/>
            <person name="Mattanovich D."/>
        </authorList>
    </citation>
    <scope>NUCLEOTIDE SEQUENCE [LARGE SCALE GENOMIC DNA]</scope>
    <source>
        <strain evidence="2 3">CBS 10342</strain>
    </source>
</reference>
<dbReference type="InterPro" id="IPR053157">
    <property type="entry name" value="Sterol_Uptake_Regulator"/>
</dbReference>
<evidence type="ECO:0000313" key="2">
    <source>
        <dbReference type="EMBL" id="ANB11041.1"/>
    </source>
</evidence>
<dbReference type="OrthoDB" id="5386330at2759"/>
<dbReference type="GO" id="GO:0001228">
    <property type="term" value="F:DNA-binding transcription activator activity, RNA polymerase II-specific"/>
    <property type="evidence" value="ECO:0007669"/>
    <property type="project" value="TreeGrafter"/>
</dbReference>
<gene>
    <name evidence="2" type="ORF">AWJ20_3837</name>
</gene>
<dbReference type="GeneID" id="30035902"/>
<dbReference type="Proteomes" id="UP000189580">
    <property type="component" value="Chromosome c"/>
</dbReference>
<name>A0A161HF43_9ASCO</name>
<protein>
    <submittedName>
        <fullName evidence="2">Uncharacterized protein</fullName>
    </submittedName>
</protein>
<keyword evidence="3" id="KW-1185">Reference proteome</keyword>
<organism evidence="2 3">
    <name type="scientific">Sugiyamaella lignohabitans</name>
    <dbReference type="NCBI Taxonomy" id="796027"/>
    <lineage>
        <taxon>Eukaryota</taxon>
        <taxon>Fungi</taxon>
        <taxon>Dikarya</taxon>
        <taxon>Ascomycota</taxon>
        <taxon>Saccharomycotina</taxon>
        <taxon>Dipodascomycetes</taxon>
        <taxon>Dipodascales</taxon>
        <taxon>Trichomonascaceae</taxon>
        <taxon>Sugiyamaella</taxon>
    </lineage>
</organism>
<feature type="compositionally biased region" description="Pro residues" evidence="1">
    <location>
        <begin position="68"/>
        <end position="78"/>
    </location>
</feature>
<accession>A0A161HF43</accession>
<evidence type="ECO:0000256" key="1">
    <source>
        <dbReference type="SAM" id="MobiDB-lite"/>
    </source>
</evidence>
<dbReference type="PANTHER" id="PTHR47784">
    <property type="entry name" value="STEROL UPTAKE CONTROL PROTEIN 2"/>
    <property type="match status" value="1"/>
</dbReference>
<feature type="compositionally biased region" description="Polar residues" evidence="1">
    <location>
        <begin position="51"/>
        <end position="67"/>
    </location>
</feature>
<dbReference type="AlphaFoldDB" id="A0A161HF43"/>
<evidence type="ECO:0000313" key="3">
    <source>
        <dbReference type="Proteomes" id="UP000189580"/>
    </source>
</evidence>
<dbReference type="PANTHER" id="PTHR47784:SF5">
    <property type="entry name" value="STEROL UPTAKE CONTROL PROTEIN 2"/>
    <property type="match status" value="1"/>
</dbReference>
<proteinExistence type="predicted"/>
<dbReference type="KEGG" id="slb:AWJ20_3837"/>
<dbReference type="RefSeq" id="XP_018733518.1">
    <property type="nucleotide sequence ID" value="XM_018880870.1"/>
</dbReference>
<sequence length="479" mass="53607">MTEGSPGLLQDQKYDTSRNIIILDTSHYAQSAMLSSDPPVTDHENGHALPTNGSTIYTSESYQSRPQQPAPDNPPERPPQGELIIRDRINPFATVPGTLLPPECTVKHQDLELIHHYSFHTDNIIMMQSAREKPIWERVVPKVSFAFPYLSDALLAISALHLQHCSDGSRDLRNYALQKYYNAMSSSQVLDITNSFEPKFLTSCFLMMLAFSFDDVIDLISFNGKPDVFALSRGPYILAERLFPFLSKGPLRGLLRQVPGEDNAFAKAMELRLPAYENLYSVLSMLSRPSVSRSSQSSSDSSHRYSIPEDAIPMANFDFVEVKSEVETSSSNSSVTTSEGNFPTSVVDTYASHMHEHSILKNELDRLICIVKASIYFNAEPLIITWITSVSNDFANLARRNNSFAKVIIAYYMAALHTCQGVFWIGGRPAREVIKIANSLPSEWTDLMSKPLQIVQRQYVSLTDLLELSGWVSDTPGHL</sequence>
<dbReference type="EMBL" id="CP014500">
    <property type="protein sequence ID" value="ANB11041.1"/>
    <property type="molecule type" value="Genomic_DNA"/>
</dbReference>